<dbReference type="PANTHER" id="PTHR24103">
    <property type="entry name" value="E3 UBIQUITIN-PROTEIN LIGASE TRIM"/>
    <property type="match status" value="1"/>
</dbReference>
<evidence type="ECO:0000259" key="6">
    <source>
        <dbReference type="PROSITE" id="PS50119"/>
    </source>
</evidence>
<dbReference type="Pfam" id="PF00643">
    <property type="entry name" value="zf-B_box"/>
    <property type="match status" value="1"/>
</dbReference>
<dbReference type="InterPro" id="IPR001841">
    <property type="entry name" value="Znf_RING"/>
</dbReference>
<evidence type="ECO:0000256" key="2">
    <source>
        <dbReference type="ARBA" id="ARBA00022771"/>
    </source>
</evidence>
<name>A0AAV6G721_9TELE</name>
<dbReference type="Gene3D" id="3.30.40.10">
    <property type="entry name" value="Zinc/RING finger domain, C3HC4 (zinc finger)"/>
    <property type="match status" value="1"/>
</dbReference>
<dbReference type="EMBL" id="JADWDJ010000013">
    <property type="protein sequence ID" value="KAG5270889.1"/>
    <property type="molecule type" value="Genomic_DNA"/>
</dbReference>
<feature type="domain" description="RING-type" evidence="5">
    <location>
        <begin position="12"/>
        <end position="52"/>
    </location>
</feature>
<sequence>MASFLSEEDVMCSLCHDIFKNPVVLSCSHSVCMDCLKNYWSTNKSQECPLCRRRSSRDNPPVSIILKDLCEAYTKEKNLSGELCPSHKERFKLFCKDDKELLCVVCRDSRKHKTHDCSPIDEAAADLKGKLRDLKIREQACCSRVEYIKHLGNLNFRVWLKMRDISHYSPVILDPNTAGRLLDISNDLTTVKHSYGSQNLLDKRFDSSLALRASTLGRTVQLGRPGWEA</sequence>
<evidence type="ECO:0000259" key="5">
    <source>
        <dbReference type="PROSITE" id="PS50089"/>
    </source>
</evidence>
<dbReference type="SMART" id="SM00336">
    <property type="entry name" value="BBOX"/>
    <property type="match status" value="1"/>
</dbReference>
<evidence type="ECO:0000256" key="4">
    <source>
        <dbReference type="PROSITE-ProRule" id="PRU00024"/>
    </source>
</evidence>
<dbReference type="SMART" id="SM00184">
    <property type="entry name" value="RING"/>
    <property type="match status" value="1"/>
</dbReference>
<dbReference type="SUPFAM" id="SSF57850">
    <property type="entry name" value="RING/U-box"/>
    <property type="match status" value="1"/>
</dbReference>
<dbReference type="Pfam" id="PF13920">
    <property type="entry name" value="zf-C3HC4_3"/>
    <property type="match status" value="1"/>
</dbReference>
<dbReference type="Gene3D" id="3.30.160.60">
    <property type="entry name" value="Classic Zinc Finger"/>
    <property type="match status" value="1"/>
</dbReference>
<dbReference type="InterPro" id="IPR017907">
    <property type="entry name" value="Znf_RING_CS"/>
</dbReference>
<dbReference type="Proteomes" id="UP000823561">
    <property type="component" value="Chromosome 13"/>
</dbReference>
<proteinExistence type="predicted"/>
<dbReference type="AlphaFoldDB" id="A0AAV6G721"/>
<gene>
    <name evidence="7" type="ORF">AALO_G00173440</name>
</gene>
<keyword evidence="2 4" id="KW-0863">Zinc-finger</keyword>
<dbReference type="InterPro" id="IPR050143">
    <property type="entry name" value="TRIM/RBCC"/>
</dbReference>
<keyword evidence="8" id="KW-1185">Reference proteome</keyword>
<dbReference type="InterPro" id="IPR006574">
    <property type="entry name" value="PRY"/>
</dbReference>
<dbReference type="Gene3D" id="2.60.120.920">
    <property type="match status" value="1"/>
</dbReference>
<reference evidence="7" key="1">
    <citation type="submission" date="2020-10" db="EMBL/GenBank/DDBJ databases">
        <title>Chromosome-scale genome assembly of the Allis shad, Alosa alosa.</title>
        <authorList>
            <person name="Margot Z."/>
            <person name="Christophe K."/>
            <person name="Cabau C."/>
            <person name="Louis A."/>
            <person name="Berthelot C."/>
            <person name="Parey E."/>
            <person name="Roest Crollius H."/>
            <person name="Montfort J."/>
            <person name="Robinson-Rechavi M."/>
            <person name="Bucao C."/>
            <person name="Bouchez O."/>
            <person name="Gislard M."/>
            <person name="Lluch J."/>
            <person name="Milhes M."/>
            <person name="Lampietro C."/>
            <person name="Lopez Roques C."/>
            <person name="Donnadieu C."/>
            <person name="Braasch I."/>
            <person name="Desvignes T."/>
            <person name="Postlethwait J."/>
            <person name="Bobe J."/>
            <person name="Guiguen Y."/>
        </authorList>
    </citation>
    <scope>NUCLEOTIDE SEQUENCE</scope>
    <source>
        <strain evidence="7">M-15738</strain>
        <tissue evidence="7">Blood</tissue>
    </source>
</reference>
<dbReference type="PROSITE" id="PS00518">
    <property type="entry name" value="ZF_RING_1"/>
    <property type="match status" value="1"/>
</dbReference>
<dbReference type="InterPro" id="IPR043136">
    <property type="entry name" value="B30.2/SPRY_sf"/>
</dbReference>
<feature type="domain" description="B box-type" evidence="6">
    <location>
        <begin position="79"/>
        <end position="120"/>
    </location>
</feature>
<dbReference type="CDD" id="cd19800">
    <property type="entry name" value="Bbox2_xNF7-like"/>
    <property type="match status" value="1"/>
</dbReference>
<comment type="caution">
    <text evidence="7">The sequence shown here is derived from an EMBL/GenBank/DDBJ whole genome shotgun (WGS) entry which is preliminary data.</text>
</comment>
<dbReference type="InterPro" id="IPR013083">
    <property type="entry name" value="Znf_RING/FYVE/PHD"/>
</dbReference>
<evidence type="ECO:0000256" key="1">
    <source>
        <dbReference type="ARBA" id="ARBA00022723"/>
    </source>
</evidence>
<dbReference type="Pfam" id="PF13765">
    <property type="entry name" value="PRY"/>
    <property type="match status" value="1"/>
</dbReference>
<dbReference type="PROSITE" id="PS50089">
    <property type="entry name" value="ZF_RING_2"/>
    <property type="match status" value="1"/>
</dbReference>
<accession>A0AAV6G721</accession>
<dbReference type="InterPro" id="IPR000315">
    <property type="entry name" value="Znf_B-box"/>
</dbReference>
<keyword evidence="1" id="KW-0479">Metal-binding</keyword>
<organism evidence="7 8">
    <name type="scientific">Alosa alosa</name>
    <name type="common">allis shad</name>
    <dbReference type="NCBI Taxonomy" id="278164"/>
    <lineage>
        <taxon>Eukaryota</taxon>
        <taxon>Metazoa</taxon>
        <taxon>Chordata</taxon>
        <taxon>Craniata</taxon>
        <taxon>Vertebrata</taxon>
        <taxon>Euteleostomi</taxon>
        <taxon>Actinopterygii</taxon>
        <taxon>Neopterygii</taxon>
        <taxon>Teleostei</taxon>
        <taxon>Clupei</taxon>
        <taxon>Clupeiformes</taxon>
        <taxon>Clupeoidei</taxon>
        <taxon>Clupeidae</taxon>
        <taxon>Alosa</taxon>
    </lineage>
</organism>
<dbReference type="PROSITE" id="PS50119">
    <property type="entry name" value="ZF_BBOX"/>
    <property type="match status" value="1"/>
</dbReference>
<evidence type="ECO:0000256" key="3">
    <source>
        <dbReference type="ARBA" id="ARBA00022833"/>
    </source>
</evidence>
<dbReference type="SUPFAM" id="SSF57845">
    <property type="entry name" value="B-box zinc-binding domain"/>
    <property type="match status" value="1"/>
</dbReference>
<evidence type="ECO:0000313" key="8">
    <source>
        <dbReference type="Proteomes" id="UP000823561"/>
    </source>
</evidence>
<dbReference type="GO" id="GO:0008270">
    <property type="term" value="F:zinc ion binding"/>
    <property type="evidence" value="ECO:0007669"/>
    <property type="project" value="UniProtKB-KW"/>
</dbReference>
<keyword evidence="3" id="KW-0862">Zinc</keyword>
<evidence type="ECO:0000313" key="7">
    <source>
        <dbReference type="EMBL" id="KAG5270889.1"/>
    </source>
</evidence>
<protein>
    <submittedName>
        <fullName evidence="7">Uncharacterized protein</fullName>
    </submittedName>
</protein>